<protein>
    <recommendedName>
        <fullName evidence="6">Serine/threonine/tyrosine-interacting protein</fullName>
    </recommendedName>
</protein>
<dbReference type="FunFam" id="3.90.190.10:FF:000036">
    <property type="entry name" value="Serine/threonine/tyrosine-interacting protein a"/>
    <property type="match status" value="1"/>
</dbReference>
<comment type="caution">
    <text evidence="5">The sequence shown here is derived from an EMBL/GenBank/DDBJ whole genome shotgun (WGS) entry which is preliminary data.</text>
</comment>
<dbReference type="PROSITE" id="PS50056">
    <property type="entry name" value="TYR_PHOSPHATASE_2"/>
    <property type="match status" value="1"/>
</dbReference>
<comment type="similarity">
    <text evidence="1">Belongs to the protein-tyrosine phosphatase family. Non-receptor class subfamily.</text>
</comment>
<organism evidence="5">
    <name type="scientific">Menopon gallinae</name>
    <name type="common">poultry shaft louse</name>
    <dbReference type="NCBI Taxonomy" id="328185"/>
    <lineage>
        <taxon>Eukaryota</taxon>
        <taxon>Metazoa</taxon>
        <taxon>Ecdysozoa</taxon>
        <taxon>Arthropoda</taxon>
        <taxon>Hexapoda</taxon>
        <taxon>Insecta</taxon>
        <taxon>Pterygota</taxon>
        <taxon>Neoptera</taxon>
        <taxon>Paraneoptera</taxon>
        <taxon>Psocodea</taxon>
        <taxon>Troctomorpha</taxon>
        <taxon>Phthiraptera</taxon>
        <taxon>Amblycera</taxon>
        <taxon>Menoponidae</taxon>
        <taxon>Menopon</taxon>
    </lineage>
</organism>
<dbReference type="Pfam" id="PF00782">
    <property type="entry name" value="DSPc"/>
    <property type="match status" value="1"/>
</dbReference>
<sequence length="247" mass="28105">MMEYTSSPELPQIPPVQETNEWTYTMRRTMQEIVPGLYLGPYSVATKSKLDVLLHNGITHVVCVRQDIEAHLIRPHFEDRFKYLVLNIADTTTENIIKHFPIVCLFIDEAISSGGKCLVHGSAGISRSAALVMAYIMQKYGLSSRDAFVLVQQRRFCINPNDGFMAQLSEFEPIYRAQQTRFNGQCSTENVRNKRRIDDLEETPSETNNHPTYNGNSVSEQTEQLEKAIQNSQSQCPHEAMDQEISS</sequence>
<feature type="region of interest" description="Disordered" evidence="2">
    <location>
        <begin position="185"/>
        <end position="247"/>
    </location>
</feature>
<dbReference type="InterPro" id="IPR000340">
    <property type="entry name" value="Dual-sp_phosphatase_cat-dom"/>
</dbReference>
<dbReference type="GO" id="GO:0005737">
    <property type="term" value="C:cytoplasm"/>
    <property type="evidence" value="ECO:0007669"/>
    <property type="project" value="TreeGrafter"/>
</dbReference>
<dbReference type="InterPro" id="IPR029021">
    <property type="entry name" value="Prot-tyrosine_phosphatase-like"/>
</dbReference>
<reference evidence="5" key="1">
    <citation type="journal article" date="2024" name="Gigascience">
        <title>Chromosome-level genome of the poultry shaft louse Menopon gallinae provides insight into the host-switching and adaptive evolution of parasitic lice.</title>
        <authorList>
            <person name="Xu Y."/>
            <person name="Ma L."/>
            <person name="Liu S."/>
            <person name="Liang Y."/>
            <person name="Liu Q."/>
            <person name="He Z."/>
            <person name="Tian L."/>
            <person name="Duan Y."/>
            <person name="Cai W."/>
            <person name="Li H."/>
            <person name="Song F."/>
        </authorList>
    </citation>
    <scope>NUCLEOTIDE SEQUENCE</scope>
    <source>
        <strain evidence="5">Cailab_2023a</strain>
    </source>
</reference>
<dbReference type="CDD" id="cd14522">
    <property type="entry name" value="DSP_STYX"/>
    <property type="match status" value="1"/>
</dbReference>
<accession>A0AAW2HAD9</accession>
<evidence type="ECO:0000313" key="5">
    <source>
        <dbReference type="EMBL" id="KAL0266720.1"/>
    </source>
</evidence>
<dbReference type="PANTHER" id="PTHR46588:SF1">
    <property type="entry name" value="SERINE_THREONINE_TYROSINE-INTERACTING PROTEIN"/>
    <property type="match status" value="1"/>
</dbReference>
<dbReference type="AlphaFoldDB" id="A0AAW2HAD9"/>
<feature type="compositionally biased region" description="Polar residues" evidence="2">
    <location>
        <begin position="205"/>
        <end position="222"/>
    </location>
</feature>
<dbReference type="Gene3D" id="3.90.190.10">
    <property type="entry name" value="Protein tyrosine phosphatase superfamily"/>
    <property type="match status" value="1"/>
</dbReference>
<dbReference type="SUPFAM" id="SSF52799">
    <property type="entry name" value="(Phosphotyrosine protein) phosphatases II"/>
    <property type="match status" value="1"/>
</dbReference>
<feature type="domain" description="Tyrosine-protein phosphatase" evidence="3">
    <location>
        <begin position="29"/>
        <end position="177"/>
    </location>
</feature>
<proteinExistence type="inferred from homology"/>
<evidence type="ECO:0000259" key="4">
    <source>
        <dbReference type="PROSITE" id="PS50056"/>
    </source>
</evidence>
<feature type="domain" description="Tyrosine specific protein phosphatases" evidence="4">
    <location>
        <begin position="98"/>
        <end position="155"/>
    </location>
</feature>
<dbReference type="GO" id="GO:1990444">
    <property type="term" value="F:F-box domain binding"/>
    <property type="evidence" value="ECO:0007669"/>
    <property type="project" value="TreeGrafter"/>
</dbReference>
<dbReference type="GO" id="GO:0070372">
    <property type="term" value="P:regulation of ERK1 and ERK2 cascade"/>
    <property type="evidence" value="ECO:0007669"/>
    <property type="project" value="TreeGrafter"/>
</dbReference>
<gene>
    <name evidence="5" type="ORF">PYX00_009188</name>
</gene>
<dbReference type="InterPro" id="IPR020422">
    <property type="entry name" value="TYR_PHOSPHATASE_DUAL_dom"/>
</dbReference>
<dbReference type="SMART" id="SM00195">
    <property type="entry name" value="DSPc"/>
    <property type="match status" value="1"/>
</dbReference>
<dbReference type="GO" id="GO:0005654">
    <property type="term" value="C:nucleoplasm"/>
    <property type="evidence" value="ECO:0007669"/>
    <property type="project" value="TreeGrafter"/>
</dbReference>
<dbReference type="GO" id="GO:0062026">
    <property type="term" value="P:negative regulation of SCF-dependent proteasomal ubiquitin-dependent catabolic process"/>
    <property type="evidence" value="ECO:0007669"/>
    <property type="project" value="TreeGrafter"/>
</dbReference>
<evidence type="ECO:0000256" key="2">
    <source>
        <dbReference type="SAM" id="MobiDB-lite"/>
    </source>
</evidence>
<dbReference type="PROSITE" id="PS50054">
    <property type="entry name" value="TYR_PHOSPHATASE_DUAL"/>
    <property type="match status" value="1"/>
</dbReference>
<dbReference type="InterPro" id="IPR052449">
    <property type="entry name" value="STYX-Interacting_Phosphatase"/>
</dbReference>
<evidence type="ECO:0008006" key="6">
    <source>
        <dbReference type="Google" id="ProtNLM"/>
    </source>
</evidence>
<evidence type="ECO:0000256" key="1">
    <source>
        <dbReference type="ARBA" id="ARBA00009649"/>
    </source>
</evidence>
<dbReference type="EMBL" id="JARGDH010000005">
    <property type="protein sequence ID" value="KAL0266720.1"/>
    <property type="molecule type" value="Genomic_DNA"/>
</dbReference>
<name>A0AAW2HAD9_9NEOP</name>
<dbReference type="PANTHER" id="PTHR46588">
    <property type="entry name" value="SERINE/THREONINE/TYROSINE-INTERACTING PROTEIN"/>
    <property type="match status" value="1"/>
</dbReference>
<dbReference type="InterPro" id="IPR000387">
    <property type="entry name" value="Tyr_Pase_dom"/>
</dbReference>
<evidence type="ECO:0000259" key="3">
    <source>
        <dbReference type="PROSITE" id="PS50054"/>
    </source>
</evidence>